<keyword evidence="3" id="KW-1185">Reference proteome</keyword>
<dbReference type="EMBL" id="JAKOGI010001614">
    <property type="protein sequence ID" value="KAJ8424738.1"/>
    <property type="molecule type" value="Genomic_DNA"/>
</dbReference>
<accession>A0A9Q1GRE0</accession>
<evidence type="ECO:0000313" key="2">
    <source>
        <dbReference type="EMBL" id="KAJ8424738.1"/>
    </source>
</evidence>
<organism evidence="2 3">
    <name type="scientific">Carnegiea gigantea</name>
    <dbReference type="NCBI Taxonomy" id="171969"/>
    <lineage>
        <taxon>Eukaryota</taxon>
        <taxon>Viridiplantae</taxon>
        <taxon>Streptophyta</taxon>
        <taxon>Embryophyta</taxon>
        <taxon>Tracheophyta</taxon>
        <taxon>Spermatophyta</taxon>
        <taxon>Magnoliopsida</taxon>
        <taxon>eudicotyledons</taxon>
        <taxon>Gunneridae</taxon>
        <taxon>Pentapetalae</taxon>
        <taxon>Caryophyllales</taxon>
        <taxon>Cactineae</taxon>
        <taxon>Cactaceae</taxon>
        <taxon>Cactoideae</taxon>
        <taxon>Echinocereeae</taxon>
        <taxon>Carnegiea</taxon>
    </lineage>
</organism>
<keyword evidence="1" id="KW-0175">Coiled coil</keyword>
<dbReference type="AlphaFoldDB" id="A0A9Q1GRE0"/>
<sequence length="247" mass="27792">MLIFKGVPLHEAALAAVEHLDAVVTAIIPVPDTYDDLVEVVPIQSIPTFLVSLFCNLKEDWVRESILKGVEVIIGIISNHGSARDLLANRARVSQSLSALHSMIDIYKLSTIEICWLSSRIDEIFGVVETTMKIKELVDVNWIKALSDQDLTCSSEITYIEDQLDNLSNKASKLKVKEQEILREEERISKMREDLTIQEQFEILSRFKEKGSRIGESGLGRSGILKVAGFGEGEEPSQEFDWLYNLL</sequence>
<reference evidence="2" key="1">
    <citation type="submission" date="2022-04" db="EMBL/GenBank/DDBJ databases">
        <title>Carnegiea gigantea Genome sequencing and assembly v2.</title>
        <authorList>
            <person name="Copetti D."/>
            <person name="Sanderson M.J."/>
            <person name="Burquez A."/>
            <person name="Wojciechowski M.F."/>
        </authorList>
    </citation>
    <scope>NUCLEOTIDE SEQUENCE</scope>
    <source>
        <strain evidence="2">SGP5-SGP5p</strain>
        <tissue evidence="2">Aerial part</tissue>
    </source>
</reference>
<feature type="coiled-coil region" evidence="1">
    <location>
        <begin position="157"/>
        <end position="194"/>
    </location>
</feature>
<gene>
    <name evidence="2" type="ORF">Cgig2_027771</name>
</gene>
<dbReference type="Proteomes" id="UP001153076">
    <property type="component" value="Unassembled WGS sequence"/>
</dbReference>
<evidence type="ECO:0000256" key="1">
    <source>
        <dbReference type="SAM" id="Coils"/>
    </source>
</evidence>
<protein>
    <submittedName>
        <fullName evidence="2">Uncharacterized protein</fullName>
    </submittedName>
</protein>
<name>A0A9Q1GRE0_9CARY</name>
<evidence type="ECO:0000313" key="3">
    <source>
        <dbReference type="Proteomes" id="UP001153076"/>
    </source>
</evidence>
<proteinExistence type="predicted"/>
<comment type="caution">
    <text evidence="2">The sequence shown here is derived from an EMBL/GenBank/DDBJ whole genome shotgun (WGS) entry which is preliminary data.</text>
</comment>